<name>A0A0V0HE54_SOLCH</name>
<dbReference type="AlphaFoldDB" id="A0A0V0HE54"/>
<evidence type="ECO:0000313" key="1">
    <source>
        <dbReference type="EMBL" id="JAP18541.1"/>
    </source>
</evidence>
<protein>
    <submittedName>
        <fullName evidence="1">Putative ovule protein</fullName>
    </submittedName>
</protein>
<proteinExistence type="predicted"/>
<organism evidence="1">
    <name type="scientific">Solanum chacoense</name>
    <name type="common">Chaco potato</name>
    <dbReference type="NCBI Taxonomy" id="4108"/>
    <lineage>
        <taxon>Eukaryota</taxon>
        <taxon>Viridiplantae</taxon>
        <taxon>Streptophyta</taxon>
        <taxon>Embryophyta</taxon>
        <taxon>Tracheophyta</taxon>
        <taxon>Spermatophyta</taxon>
        <taxon>Magnoliopsida</taxon>
        <taxon>eudicotyledons</taxon>
        <taxon>Gunneridae</taxon>
        <taxon>Pentapetalae</taxon>
        <taxon>asterids</taxon>
        <taxon>lamiids</taxon>
        <taxon>Solanales</taxon>
        <taxon>Solanaceae</taxon>
        <taxon>Solanoideae</taxon>
        <taxon>Solaneae</taxon>
        <taxon>Solanum</taxon>
    </lineage>
</organism>
<reference evidence="1" key="1">
    <citation type="submission" date="2015-12" db="EMBL/GenBank/DDBJ databases">
        <title>Gene expression during late stages of embryo sac development: a critical building block for successful pollen-pistil interactions.</title>
        <authorList>
            <person name="Liu Y."/>
            <person name="Joly V."/>
            <person name="Sabar M."/>
            <person name="Matton D.P."/>
        </authorList>
    </citation>
    <scope>NUCLEOTIDE SEQUENCE</scope>
</reference>
<sequence>MESNFLTRVTMTSFSIASSLTYISSSSSSTLHEATPPRFNSIVSNIEPLRDISSYKVCPHSMIWLFHVELTDKSSNSDSNYHKFFSF</sequence>
<dbReference type="EMBL" id="GEDG01021150">
    <property type="protein sequence ID" value="JAP18541.1"/>
    <property type="molecule type" value="Transcribed_RNA"/>
</dbReference>
<accession>A0A0V0HE54</accession>